<proteinExistence type="predicted"/>
<evidence type="ECO:0000313" key="3">
    <source>
        <dbReference type="Proteomes" id="UP000183190"/>
    </source>
</evidence>
<feature type="transmembrane region" description="Helical" evidence="1">
    <location>
        <begin position="51"/>
        <end position="71"/>
    </location>
</feature>
<feature type="transmembrane region" description="Helical" evidence="1">
    <location>
        <begin position="92"/>
        <end position="114"/>
    </location>
</feature>
<reference evidence="2 3" key="1">
    <citation type="submission" date="2016-10" db="EMBL/GenBank/DDBJ databases">
        <authorList>
            <person name="de Groot N.N."/>
        </authorList>
    </citation>
    <scope>NUCLEOTIDE SEQUENCE [LARGE SCALE GENOMIC DNA]</scope>
    <source>
        <strain evidence="2 3">YAD2003</strain>
    </source>
</reference>
<feature type="transmembrane region" description="Helical" evidence="1">
    <location>
        <begin position="18"/>
        <end position="39"/>
    </location>
</feature>
<feature type="transmembrane region" description="Helical" evidence="1">
    <location>
        <begin position="163"/>
        <end position="185"/>
    </location>
</feature>
<keyword evidence="1" id="KW-0812">Transmembrane</keyword>
<dbReference type="Proteomes" id="UP000183190">
    <property type="component" value="Unassembled WGS sequence"/>
</dbReference>
<feature type="transmembrane region" description="Helical" evidence="1">
    <location>
        <begin position="217"/>
        <end position="239"/>
    </location>
</feature>
<keyword evidence="1" id="KW-0472">Membrane</keyword>
<sequence length="245" mass="27487">MSNLLAEGFRRLFKGKRFYIVLVIIMAIPAAACIFIKIFEKSKVNVGDGLVFAMIGTMTMFISIAAGLFIVQDFKNNTIRNKIIIGHSRTNIYLANLIISLTVAFIYQVAYWLVLIAFSKTLQKFKSFPGTEVFLNMLFTIVILFAFTSCFVFLCTSMRNTGGYVLSLMLDTIVTMIAGIIYTFVKNKIVRNVIEYGLPSVQIDGFKYNPTNVDDKLWLMILIDLGICVVSTIAGIAIFKKADLK</sequence>
<evidence type="ECO:0000256" key="1">
    <source>
        <dbReference type="SAM" id="Phobius"/>
    </source>
</evidence>
<accession>A0A1H6K4S4</accession>
<protein>
    <submittedName>
        <fullName evidence="2">ABC-2 family transporter protein</fullName>
    </submittedName>
</protein>
<gene>
    <name evidence="2" type="ORF">SAMN02910265_02099</name>
</gene>
<keyword evidence="1" id="KW-1133">Transmembrane helix</keyword>
<dbReference type="EMBL" id="FNWV01000007">
    <property type="protein sequence ID" value="SEH68302.1"/>
    <property type="molecule type" value="Genomic_DNA"/>
</dbReference>
<name>A0A1H6K4S4_RUMFL</name>
<dbReference type="AlphaFoldDB" id="A0A1H6K4S4"/>
<dbReference type="OrthoDB" id="1862600at2"/>
<dbReference type="RefSeq" id="WP_074717134.1">
    <property type="nucleotide sequence ID" value="NZ_FNWV01000007.1"/>
</dbReference>
<dbReference type="Pfam" id="PF12730">
    <property type="entry name" value="ABC2_membrane_4"/>
    <property type="match status" value="1"/>
</dbReference>
<dbReference type="GO" id="GO:0140359">
    <property type="term" value="F:ABC-type transporter activity"/>
    <property type="evidence" value="ECO:0007669"/>
    <property type="project" value="InterPro"/>
</dbReference>
<dbReference type="GO" id="GO:0005886">
    <property type="term" value="C:plasma membrane"/>
    <property type="evidence" value="ECO:0007669"/>
    <property type="project" value="UniProtKB-SubCell"/>
</dbReference>
<feature type="transmembrane region" description="Helical" evidence="1">
    <location>
        <begin position="134"/>
        <end position="156"/>
    </location>
</feature>
<organism evidence="2 3">
    <name type="scientific">Ruminococcus flavefaciens</name>
    <dbReference type="NCBI Taxonomy" id="1265"/>
    <lineage>
        <taxon>Bacteria</taxon>
        <taxon>Bacillati</taxon>
        <taxon>Bacillota</taxon>
        <taxon>Clostridia</taxon>
        <taxon>Eubacteriales</taxon>
        <taxon>Oscillospiraceae</taxon>
        <taxon>Ruminococcus</taxon>
    </lineage>
</organism>
<evidence type="ECO:0000313" key="2">
    <source>
        <dbReference type="EMBL" id="SEH68302.1"/>
    </source>
</evidence>